<accession>A0A4V5NZ07</accession>
<proteinExistence type="predicted"/>
<dbReference type="RefSeq" id="WP_136836572.1">
    <property type="nucleotide sequence ID" value="NZ_SWBQ01000003.1"/>
</dbReference>
<organism evidence="1 2">
    <name type="scientific">Pedobacter frigoris</name>
    <dbReference type="NCBI Taxonomy" id="2571272"/>
    <lineage>
        <taxon>Bacteria</taxon>
        <taxon>Pseudomonadati</taxon>
        <taxon>Bacteroidota</taxon>
        <taxon>Sphingobacteriia</taxon>
        <taxon>Sphingobacteriales</taxon>
        <taxon>Sphingobacteriaceae</taxon>
        <taxon>Pedobacter</taxon>
    </lineage>
</organism>
<comment type="caution">
    <text evidence="1">The sequence shown here is derived from an EMBL/GenBank/DDBJ whole genome shotgun (WGS) entry which is preliminary data.</text>
</comment>
<evidence type="ECO:0000313" key="2">
    <source>
        <dbReference type="Proteomes" id="UP000307244"/>
    </source>
</evidence>
<dbReference type="Gene3D" id="3.30.420.250">
    <property type="match status" value="1"/>
</dbReference>
<gene>
    <name evidence="1" type="ORF">FA047_13460</name>
</gene>
<name>A0A4V5NZ07_9SPHI</name>
<dbReference type="InterPro" id="IPR024213">
    <property type="entry name" value="DUF3822"/>
</dbReference>
<dbReference type="Gene3D" id="3.30.420.260">
    <property type="match status" value="1"/>
</dbReference>
<keyword evidence="2" id="KW-1185">Reference proteome</keyword>
<dbReference type="AlphaFoldDB" id="A0A4V5NZ07"/>
<sequence length="273" mass="31044">MNSKNSILLVDPDFEPNTADNCNLLIKITADSLSYAIIDKRSNEIKAVYDQQECSNTIQTLANKIKSDSYLMLPFKEIKISVYTENSIAVPNELFDTDNLNKYTNYFDDDQGLNLYIQPASSFGFTSIFTLSKFVDQTLTSSLAHGKLFDHTAPLHALAKEKNTALLLDFSATSFNVLYIKDEKLIFQNYYQIENSEELNYYILFIINQLKINATETEIHLIGIIHENDANHTCLAKYFKTISFCAADAKNDKILEDMPAHYYSSLLALDLCE</sequence>
<dbReference type="Proteomes" id="UP000307244">
    <property type="component" value="Unassembled WGS sequence"/>
</dbReference>
<dbReference type="EMBL" id="SWBQ01000003">
    <property type="protein sequence ID" value="TKC06313.1"/>
    <property type="molecule type" value="Genomic_DNA"/>
</dbReference>
<protein>
    <submittedName>
        <fullName evidence="1">DUF3822 family protein</fullName>
    </submittedName>
</protein>
<evidence type="ECO:0000313" key="1">
    <source>
        <dbReference type="EMBL" id="TKC06313.1"/>
    </source>
</evidence>
<reference evidence="1 2" key="1">
    <citation type="submission" date="2019-04" db="EMBL/GenBank/DDBJ databases">
        <title>Pedobacter sp. RP-3-15 sp. nov., isolated from Arctic soil.</title>
        <authorList>
            <person name="Dahal R.H."/>
            <person name="Kim D.-U."/>
        </authorList>
    </citation>
    <scope>NUCLEOTIDE SEQUENCE [LARGE SCALE GENOMIC DNA]</scope>
    <source>
        <strain evidence="1 2">RP-3-15</strain>
    </source>
</reference>
<dbReference type="OrthoDB" id="765136at2"/>
<dbReference type="CDD" id="cd24013">
    <property type="entry name" value="ASKHA_ATPase_BT3980-like"/>
    <property type="match status" value="1"/>
</dbReference>
<dbReference type="Pfam" id="PF12864">
    <property type="entry name" value="DUF3822"/>
    <property type="match status" value="1"/>
</dbReference>